<organism evidence="8 9">
    <name type="scientific">Polaribacter pectinis</name>
    <dbReference type="NCBI Taxonomy" id="2738844"/>
    <lineage>
        <taxon>Bacteria</taxon>
        <taxon>Pseudomonadati</taxon>
        <taxon>Bacteroidota</taxon>
        <taxon>Flavobacteriia</taxon>
        <taxon>Flavobacteriales</taxon>
        <taxon>Flavobacteriaceae</taxon>
    </lineage>
</organism>
<dbReference type="PROSITE" id="PS51257">
    <property type="entry name" value="PROKAR_LIPOPROTEIN"/>
    <property type="match status" value="1"/>
</dbReference>
<evidence type="ECO:0000256" key="5">
    <source>
        <dbReference type="PROSITE-ProRule" id="PRU00277"/>
    </source>
</evidence>
<evidence type="ECO:0000259" key="7">
    <source>
        <dbReference type="PROSITE" id="PS50072"/>
    </source>
</evidence>
<dbReference type="Pfam" id="PF00254">
    <property type="entry name" value="FKBP_C"/>
    <property type="match status" value="1"/>
</dbReference>
<gene>
    <name evidence="8" type="ORF">H9W90_03490</name>
</gene>
<dbReference type="GO" id="GO:0003755">
    <property type="term" value="F:peptidyl-prolyl cis-trans isomerase activity"/>
    <property type="evidence" value="ECO:0007669"/>
    <property type="project" value="UniProtKB-KW"/>
</dbReference>
<evidence type="ECO:0000256" key="3">
    <source>
        <dbReference type="ARBA" id="ARBA00023110"/>
    </source>
</evidence>
<reference evidence="8 9" key="1">
    <citation type="submission" date="2020-08" db="EMBL/GenBank/DDBJ databases">
        <title>Polaribacter sp. L12M9 isolated from gut of the Korean scallop.</title>
        <authorList>
            <person name="Jeong Y.S."/>
        </authorList>
    </citation>
    <scope>NUCLEOTIDE SEQUENCE [LARGE SCALE GENOMIC DNA]</scope>
    <source>
        <strain evidence="8 9">L12M9</strain>
    </source>
</reference>
<evidence type="ECO:0000256" key="2">
    <source>
        <dbReference type="ARBA" id="ARBA00013194"/>
    </source>
</evidence>
<sequence length="346" mass="38629">MKNFKYIIVLVLLITACKAAKYKDLQEGLYADVQTNRGDILIKLHAEEVPMTVANFVSLAEGTNTKVTDSLKDKPFYDGIRFHRVIPNFMVQGGDITGTGSGSIGYSFADEFPTDSLGNLIYKHDTKGVLSMANRGPKTNSSQFFITHKATPWLDRKHSVFGKVETGLDVLDSIQQNDTIKKVDIIRVGKFAKNFDASNVFIAELEGAAQNEKEYTEKLEKLKEAFLKEKGIDKARKTDSGLKILVLKEGKGKKFNRAIPATMNYTISLASGKLIQSTENNAKPFVFTLDKQPMIAGVNEALLEMREGDKQRLFIPYYLGYGEKLYGPFPEKSDIVFDIELLKVGE</sequence>
<dbReference type="PROSITE" id="PS50072">
    <property type="entry name" value="CSA_PPIASE_2"/>
    <property type="match status" value="1"/>
</dbReference>
<dbReference type="EC" id="5.2.1.8" evidence="2 5"/>
<accession>A0A7G9LC47</accession>
<evidence type="ECO:0000256" key="4">
    <source>
        <dbReference type="ARBA" id="ARBA00023235"/>
    </source>
</evidence>
<dbReference type="EMBL" id="CP060695">
    <property type="protein sequence ID" value="QNM86196.1"/>
    <property type="molecule type" value="Genomic_DNA"/>
</dbReference>
<dbReference type="PROSITE" id="PS50059">
    <property type="entry name" value="FKBP_PPIASE"/>
    <property type="match status" value="1"/>
</dbReference>
<dbReference type="InterPro" id="IPR029000">
    <property type="entry name" value="Cyclophilin-like_dom_sf"/>
</dbReference>
<dbReference type="PANTHER" id="PTHR45625">
    <property type="entry name" value="PEPTIDYL-PROLYL CIS-TRANS ISOMERASE-RELATED"/>
    <property type="match status" value="1"/>
</dbReference>
<dbReference type="PANTHER" id="PTHR45625:SF4">
    <property type="entry name" value="PEPTIDYLPROLYL ISOMERASE DOMAIN AND WD REPEAT-CONTAINING PROTEIN 1"/>
    <property type="match status" value="1"/>
</dbReference>
<dbReference type="AlphaFoldDB" id="A0A7G9LC47"/>
<dbReference type="RefSeq" id="WP_187483078.1">
    <property type="nucleotide sequence ID" value="NZ_CP060695.1"/>
</dbReference>
<feature type="domain" description="PPIase cyclophilin-type" evidence="7">
    <location>
        <begin position="38"/>
        <end position="207"/>
    </location>
</feature>
<feature type="domain" description="PPIase FKBP-type" evidence="6">
    <location>
        <begin position="258"/>
        <end position="345"/>
    </location>
</feature>
<evidence type="ECO:0000313" key="9">
    <source>
        <dbReference type="Proteomes" id="UP000515808"/>
    </source>
</evidence>
<dbReference type="InterPro" id="IPR001179">
    <property type="entry name" value="PPIase_FKBP_dom"/>
</dbReference>
<dbReference type="Proteomes" id="UP000515808">
    <property type="component" value="Chromosome"/>
</dbReference>
<keyword evidence="9" id="KW-1185">Reference proteome</keyword>
<dbReference type="SUPFAM" id="SSF50891">
    <property type="entry name" value="Cyclophilin-like"/>
    <property type="match status" value="1"/>
</dbReference>
<keyword evidence="4 5" id="KW-0413">Isomerase</keyword>
<evidence type="ECO:0000313" key="8">
    <source>
        <dbReference type="EMBL" id="QNM86196.1"/>
    </source>
</evidence>
<dbReference type="CDD" id="cd00317">
    <property type="entry name" value="cyclophilin"/>
    <property type="match status" value="1"/>
</dbReference>
<dbReference type="Pfam" id="PF00160">
    <property type="entry name" value="Pro_isomerase"/>
    <property type="match status" value="1"/>
</dbReference>
<dbReference type="Gene3D" id="2.40.100.10">
    <property type="entry name" value="Cyclophilin-like"/>
    <property type="match status" value="1"/>
</dbReference>
<dbReference type="InterPro" id="IPR046357">
    <property type="entry name" value="PPIase_dom_sf"/>
</dbReference>
<dbReference type="KEGG" id="ppec:H9W90_03490"/>
<keyword evidence="3 5" id="KW-0697">Rotamase</keyword>
<comment type="catalytic activity">
    <reaction evidence="1 5">
        <text>[protein]-peptidylproline (omega=180) = [protein]-peptidylproline (omega=0)</text>
        <dbReference type="Rhea" id="RHEA:16237"/>
        <dbReference type="Rhea" id="RHEA-COMP:10747"/>
        <dbReference type="Rhea" id="RHEA-COMP:10748"/>
        <dbReference type="ChEBI" id="CHEBI:83833"/>
        <dbReference type="ChEBI" id="CHEBI:83834"/>
        <dbReference type="EC" id="5.2.1.8"/>
    </reaction>
</comment>
<evidence type="ECO:0000256" key="1">
    <source>
        <dbReference type="ARBA" id="ARBA00000971"/>
    </source>
</evidence>
<evidence type="ECO:0000259" key="6">
    <source>
        <dbReference type="PROSITE" id="PS50059"/>
    </source>
</evidence>
<name>A0A7G9LC47_9FLAO</name>
<dbReference type="InterPro" id="IPR002130">
    <property type="entry name" value="Cyclophilin-type_PPIase_dom"/>
</dbReference>
<protein>
    <recommendedName>
        <fullName evidence="2 5">peptidylprolyl isomerase</fullName>
        <ecNumber evidence="2 5">5.2.1.8</ecNumber>
    </recommendedName>
</protein>
<dbReference type="PRINTS" id="PR00153">
    <property type="entry name" value="CSAPPISMRASE"/>
</dbReference>
<proteinExistence type="predicted"/>
<dbReference type="SUPFAM" id="SSF54534">
    <property type="entry name" value="FKBP-like"/>
    <property type="match status" value="1"/>
</dbReference>
<dbReference type="InterPro" id="IPR044666">
    <property type="entry name" value="Cyclophilin_A-like"/>
</dbReference>
<dbReference type="Gene3D" id="3.10.50.40">
    <property type="match status" value="1"/>
</dbReference>